<dbReference type="GO" id="GO:0016251">
    <property type="term" value="F:RNA polymerase II general transcription initiation factor activity"/>
    <property type="evidence" value="ECO:0007669"/>
    <property type="project" value="TreeGrafter"/>
</dbReference>
<evidence type="ECO:0000256" key="5">
    <source>
        <dbReference type="ARBA" id="ARBA00023163"/>
    </source>
</evidence>
<evidence type="ECO:0000256" key="1">
    <source>
        <dbReference type="ARBA" id="ARBA00004123"/>
    </source>
</evidence>
<sequence>MKKEGKVDGQRPFKLAHQTLCIRAINFNRRSVVGYVELAIHPLVPNLRRVKINITINEQWDARFLYNDPSLEICQGDAKQRNLDYFQNFHLTSMTTVDPDTGNGEVTIRMPPESHPLISELRPFKVCIEFSLEQPKGGIHFVTPNMEELCTWKIEITTEMDMTAVSCGDLIEVMQMPDRKSKTFHYFLSTPTAAPNIAMAVGPFEILVDPNMHEVTHFCLPHLTEILKHTTGYIHEAFEFYEELLSSRYPYSCYKQVFVDESFIDMDPYATMTIFSTNLLHSSRIINQTIETRTLMAAAVAEQFFGCFLSMASWPDAWLTVGIAKYLAGLFIKNKFGNNEYRYLVSKEMKLVQDYEHRVGGIVLDPAAKHGTHHFFVWHRQTISPKYAEIFQKKAHLILRMFEIRIGQQLLIQVLNKLLALAVSSAQQKFLANTWGNTLLSTSSFTKIISTVTGKDIQPFLDLWVSQSGCARFFGSFVFNRKRNVVELEIKQDLSAKGALKYVGPLTVTIQELDGSFNHTFKIEENKTKFDITCHSKSRRNKKKKIPLVTGEEVDMDLSAMDADSPVLWLQIDPKLELLRQVTFEQPDYMWQYQLRYERDVVSQKEAIAALEHYPSPATRKALTDVLENEHCFYKVRIDSAQCLAKVANSMVTSWAGPPAMMTIFRKIFGSHSCPAIIRQNNFSNFQHYFLLKTIPRAMAHLRNLHAICPPEVFEFIMGLFKYNDNSRNKYSDCYYRASLIDAAAATITPAITIVGSGHVVTVSCLKAIRILQKNGHLTTDSTFFINYAQYGVFRDVRITALECLVDVIKTDLMPGDLYWLLDLIESDRDKHVCHIAMRQLIDNPPFKRQEHNPLHTEDLVERLWKMMNSTLSHDSRLRCDVADLYFTLYGRTRPTCLVIPDNLVVLNLKDKKTRMNPAIVPEELEDMFESDDDDDMNLNSSMNAAESDDKEINVMDVSPLKDDVSLKRKSDMAFDLMMSDHSMVTSLTHNEDSNSEFKFKLKVKPEEDITVASSFTKDTDRLSDDSMSPSQSSSAPASAVTSQPTSFSGLFSSVSMVDSVDHSKLHKVKKKKKKNKKHKHKHRHEKSERDTSVDRFKDSEQESVLSLDRFKEGHKSSESSTVNSPSVFNNPPSSPEFEVI</sequence>
<dbReference type="AlphaFoldDB" id="A0A8S3SM90"/>
<dbReference type="GO" id="GO:0000976">
    <property type="term" value="F:transcription cis-regulatory region binding"/>
    <property type="evidence" value="ECO:0007669"/>
    <property type="project" value="TreeGrafter"/>
</dbReference>
<dbReference type="Pfam" id="PF01433">
    <property type="entry name" value="Peptidase_M1"/>
    <property type="match status" value="1"/>
</dbReference>
<feature type="compositionally biased region" description="Basic and acidic residues" evidence="7">
    <location>
        <begin position="1086"/>
        <end position="1101"/>
    </location>
</feature>
<feature type="domain" description="Transcription initiation factor TFIID subunit 2 TPR repeats" evidence="10">
    <location>
        <begin position="759"/>
        <end position="916"/>
    </location>
</feature>
<dbReference type="InterPro" id="IPR027268">
    <property type="entry name" value="Peptidase_M4/M1_CTD_sf"/>
</dbReference>
<dbReference type="InterPro" id="IPR057345">
    <property type="entry name" value="Ig-like_TAF2"/>
</dbReference>
<dbReference type="InterPro" id="IPR037813">
    <property type="entry name" value="TAF2"/>
</dbReference>
<evidence type="ECO:0000256" key="6">
    <source>
        <dbReference type="ARBA" id="ARBA00023242"/>
    </source>
</evidence>
<gene>
    <name evidence="11" type="ORF">MEDL_34594</name>
</gene>
<name>A0A8S3SM90_MYTED</name>
<comment type="caution">
    <text evidence="11">The sequence shown here is derived from an EMBL/GenBank/DDBJ whole genome shotgun (WGS) entry which is preliminary data.</text>
</comment>
<dbReference type="GO" id="GO:0008237">
    <property type="term" value="F:metallopeptidase activity"/>
    <property type="evidence" value="ECO:0007669"/>
    <property type="project" value="InterPro"/>
</dbReference>
<dbReference type="Gene3D" id="1.10.390.10">
    <property type="entry name" value="Neutral Protease Domain 2"/>
    <property type="match status" value="1"/>
</dbReference>
<comment type="similarity">
    <text evidence="2">Belongs to the TAF2 family.</text>
</comment>
<protein>
    <recommendedName>
        <fullName evidence="3">Transcription initiation factor TFIID subunit 2</fullName>
    </recommendedName>
</protein>
<keyword evidence="4" id="KW-0805">Transcription regulation</keyword>
<organism evidence="11 12">
    <name type="scientific">Mytilus edulis</name>
    <name type="common">Blue mussel</name>
    <dbReference type="NCBI Taxonomy" id="6550"/>
    <lineage>
        <taxon>Eukaryota</taxon>
        <taxon>Metazoa</taxon>
        <taxon>Spiralia</taxon>
        <taxon>Lophotrochozoa</taxon>
        <taxon>Mollusca</taxon>
        <taxon>Bivalvia</taxon>
        <taxon>Autobranchia</taxon>
        <taxon>Pteriomorphia</taxon>
        <taxon>Mytilida</taxon>
        <taxon>Mytiloidea</taxon>
        <taxon>Mytilidae</taxon>
        <taxon>Mytilinae</taxon>
        <taxon>Mytilus</taxon>
    </lineage>
</organism>
<keyword evidence="12" id="KW-1185">Reference proteome</keyword>
<dbReference type="PANTHER" id="PTHR15137">
    <property type="entry name" value="TRANSCRIPTION INITIATION FACTOR TFIID"/>
    <property type="match status" value="1"/>
</dbReference>
<dbReference type="CDD" id="cd09839">
    <property type="entry name" value="M1_like_TAF2"/>
    <property type="match status" value="1"/>
</dbReference>
<dbReference type="SUPFAM" id="SSF55486">
    <property type="entry name" value="Metalloproteases ('zincins'), catalytic domain"/>
    <property type="match status" value="1"/>
</dbReference>
<reference evidence="11" key="1">
    <citation type="submission" date="2021-03" db="EMBL/GenBank/DDBJ databases">
        <authorList>
            <person name="Bekaert M."/>
        </authorList>
    </citation>
    <scope>NUCLEOTIDE SEQUENCE</scope>
</reference>
<dbReference type="InterPro" id="IPR042097">
    <property type="entry name" value="Aminopeptidase_N-like_N_sf"/>
</dbReference>
<feature type="region of interest" description="Disordered" evidence="7">
    <location>
        <begin position="1063"/>
        <end position="1141"/>
    </location>
</feature>
<evidence type="ECO:0000256" key="7">
    <source>
        <dbReference type="SAM" id="MobiDB-lite"/>
    </source>
</evidence>
<feature type="compositionally biased region" description="Low complexity" evidence="7">
    <location>
        <begin position="1119"/>
        <end position="1132"/>
    </location>
</feature>
<evidence type="ECO:0000256" key="2">
    <source>
        <dbReference type="ARBA" id="ARBA00010937"/>
    </source>
</evidence>
<keyword evidence="5" id="KW-0804">Transcription</keyword>
<comment type="subcellular location">
    <subcellularLocation>
        <location evidence="1">Nucleus</location>
    </subcellularLocation>
</comment>
<dbReference type="Pfam" id="PF25577">
    <property type="entry name" value="TPR_TAF2_C"/>
    <property type="match status" value="2"/>
</dbReference>
<feature type="region of interest" description="Disordered" evidence="7">
    <location>
        <begin position="1013"/>
        <end position="1046"/>
    </location>
</feature>
<evidence type="ECO:0000259" key="8">
    <source>
        <dbReference type="Pfam" id="PF01433"/>
    </source>
</evidence>
<evidence type="ECO:0000313" key="12">
    <source>
        <dbReference type="Proteomes" id="UP000683360"/>
    </source>
</evidence>
<evidence type="ECO:0000259" key="10">
    <source>
        <dbReference type="Pfam" id="PF25577"/>
    </source>
</evidence>
<dbReference type="InterPro" id="IPR057991">
    <property type="entry name" value="TPR_TAF2_C"/>
</dbReference>
<evidence type="ECO:0000256" key="4">
    <source>
        <dbReference type="ARBA" id="ARBA00023015"/>
    </source>
</evidence>
<dbReference type="SUPFAM" id="SSF63737">
    <property type="entry name" value="Leukotriene A4 hydrolase N-terminal domain"/>
    <property type="match status" value="1"/>
</dbReference>
<dbReference type="PANTHER" id="PTHR15137:SF9">
    <property type="entry name" value="TRANSCRIPTION INITIATION FACTOR TFIID SUBUNIT 2"/>
    <property type="match status" value="1"/>
</dbReference>
<dbReference type="Gene3D" id="2.60.40.1730">
    <property type="entry name" value="tricorn interacting facor f3 domain"/>
    <property type="match status" value="1"/>
</dbReference>
<evidence type="ECO:0000259" key="9">
    <source>
        <dbReference type="Pfam" id="PF25316"/>
    </source>
</evidence>
<dbReference type="GO" id="GO:0008270">
    <property type="term" value="F:zinc ion binding"/>
    <property type="evidence" value="ECO:0007669"/>
    <property type="project" value="InterPro"/>
</dbReference>
<dbReference type="EMBL" id="CAJPWZ010001677">
    <property type="protein sequence ID" value="CAG2221131.1"/>
    <property type="molecule type" value="Genomic_DNA"/>
</dbReference>
<feature type="compositionally biased region" description="Basic and acidic residues" evidence="7">
    <location>
        <begin position="1109"/>
        <end position="1118"/>
    </location>
</feature>
<dbReference type="GO" id="GO:0005669">
    <property type="term" value="C:transcription factor TFIID complex"/>
    <property type="evidence" value="ECO:0007669"/>
    <property type="project" value="InterPro"/>
</dbReference>
<dbReference type="GO" id="GO:0003682">
    <property type="term" value="F:chromatin binding"/>
    <property type="evidence" value="ECO:0007669"/>
    <property type="project" value="TreeGrafter"/>
</dbReference>
<evidence type="ECO:0000256" key="3">
    <source>
        <dbReference type="ARBA" id="ARBA00017363"/>
    </source>
</evidence>
<dbReference type="Pfam" id="PF25316">
    <property type="entry name" value="TAF2_3rd"/>
    <property type="match status" value="1"/>
</dbReference>
<feature type="domain" description="Peptidase M1 membrane alanine aminopeptidase" evidence="8">
    <location>
        <begin position="235"/>
        <end position="426"/>
    </location>
</feature>
<accession>A0A8S3SM90</accession>
<feature type="domain" description="Transcription initiation factor TFIID subunit 2 Ig-like" evidence="9">
    <location>
        <begin position="468"/>
        <end position="587"/>
    </location>
</feature>
<feature type="compositionally biased region" description="Basic residues" evidence="7">
    <location>
        <begin position="1065"/>
        <end position="1085"/>
    </location>
</feature>
<evidence type="ECO:0000313" key="11">
    <source>
        <dbReference type="EMBL" id="CAG2221131.1"/>
    </source>
</evidence>
<feature type="domain" description="Transcription initiation factor TFIID subunit 2 TPR repeats" evidence="10">
    <location>
        <begin position="588"/>
        <end position="756"/>
    </location>
</feature>
<dbReference type="GO" id="GO:0006367">
    <property type="term" value="P:transcription initiation at RNA polymerase II promoter"/>
    <property type="evidence" value="ECO:0007669"/>
    <property type="project" value="TreeGrafter"/>
</dbReference>
<dbReference type="OrthoDB" id="308861at2759"/>
<feature type="compositionally biased region" description="Low complexity" evidence="7">
    <location>
        <begin position="1026"/>
        <end position="1046"/>
    </location>
</feature>
<keyword evidence="6" id="KW-0539">Nucleus</keyword>
<dbReference type="InterPro" id="IPR014782">
    <property type="entry name" value="Peptidase_M1_dom"/>
</dbReference>
<dbReference type="Proteomes" id="UP000683360">
    <property type="component" value="Unassembled WGS sequence"/>
</dbReference>
<proteinExistence type="inferred from homology"/>